<sequence length="1193" mass="140131">MVKKLELNQNISNIIHIFFDGNLSNLDLDKLKIIYNDPSQNINDMISSNDYKSLKTIIKYLKNPKADIRIILKEKDINITETKTKKKSKTKQYPIVNTITKKKEESPLFITSQRKAFVKWINDVFYPNILKLSDDSILKSYQYFIKEYLSLETPYRGVLVYHGLGTGKTASAISAAEGLSKNIPITTMLPASLEIEFIKEVKLWGDQFFKIDKNNWVFYDINEFKKNKELRTNIFKLYQISLDVITQIYNIIKRKTKDKDIEEGFWVYSEDIESDKERIKTISGNLVGNEKIKVKKLTENDKIYINEQISVMISKKYNFIHYNPFPKLEVEKKESGNYTDNQMISLRLQEKLKKNKKLGINSPFKDEVIIIDEVHNLVREIYNNSGPSRTYYDWIINSVDCKIIFLSGTPIINKPSEIAILFNMLKGIIKLHTFVVNDNRGLDELNDKLKTLFYTNYSPVKQFLIKKIKGKYVITFIKNTSNFESIMKDNNIIYTVKREEYNFDSYIDYIFSKLKQLFSIDKILPTRNDIEENKNNIIAGKSVIVDFDINVPFNNDQKLFDMYLDDTKIDLTENEKFMEFFINDDNTIDDRRRILLKRMIMGLVSYYPIDRSSIKNMPSIVEPVKTEQYNNYSISNDINIEMCPMSSSQFIKYEVVWKSQKEKAIKMSKKAIYDDDTFDYHIRTRQACNMVYDNDKFRTVKSDESNKNMIVKMKQDEYNNLQKNNRLSYDGGLKFLSPKFYKLIKNINKYIKDGKSTGKILFYSEFRSDAGSEIFEQVLISNGYTKYDYTNTDDKYDGLRYTFITGMESDLERKNNKEAFNDIDNLYGNKIQIMIISSAGAEGISLTAVRQVHILEPYWNFVRINQVFGRAIRLGSHNDLPESKRNVEQYLYLSVFPDGNNIKDIFLSMSKLDTWNTPDINVNNDLVNFLYTNHNELYGQIQKIVKIKSDTMYRTVDQVIFDIMETKYNISQEIINVIKEASIDCIQNSRDNIILNENCIRFDKSIQDEDAFFPGINDSNLNSIDERQLESKIKKITDNIYLIPGKEDDNDVFIYYEVKNNKKIDIRYIRETGIILGILDPSSMIYYNYITNRNYLKDKLGKIFSPIQEIYRLSEKEINDVSESKYINPNKYNDLIGYKVKHNVSDKLMYYNNDDRLITRLYDFDMLLQNGFDISVVTPIIFNDNKLYKLDKT</sequence>
<dbReference type="Pfam" id="PF00271">
    <property type="entry name" value="Helicase_C"/>
    <property type="match status" value="1"/>
</dbReference>
<dbReference type="InterPro" id="IPR001650">
    <property type="entry name" value="Helicase_C-like"/>
</dbReference>
<evidence type="ECO:0000313" key="3">
    <source>
        <dbReference type="EMBL" id="QHT09192.1"/>
    </source>
</evidence>
<dbReference type="GO" id="GO:0016787">
    <property type="term" value="F:hydrolase activity"/>
    <property type="evidence" value="ECO:0007669"/>
    <property type="project" value="UniProtKB-KW"/>
</dbReference>
<dbReference type="InterPro" id="IPR049730">
    <property type="entry name" value="SNF2/RAD54-like_C"/>
</dbReference>
<feature type="domain" description="Helicase C-terminal" evidence="2">
    <location>
        <begin position="746"/>
        <end position="928"/>
    </location>
</feature>
<dbReference type="PANTHER" id="PTHR45766">
    <property type="entry name" value="DNA ANNEALING HELICASE AND ENDONUCLEASE ZRANB3 FAMILY MEMBER"/>
    <property type="match status" value="1"/>
</dbReference>
<dbReference type="EMBL" id="MN739508">
    <property type="protein sequence ID" value="QHT09192.1"/>
    <property type="molecule type" value="Genomic_DNA"/>
</dbReference>
<reference evidence="3" key="1">
    <citation type="journal article" date="2020" name="Nature">
        <title>Giant virus diversity and host interactions through global metagenomics.</title>
        <authorList>
            <person name="Schulz F."/>
            <person name="Roux S."/>
            <person name="Paez-Espino D."/>
            <person name="Jungbluth S."/>
            <person name="Walsh D.A."/>
            <person name="Denef V.J."/>
            <person name="McMahon K.D."/>
            <person name="Konstantinidis K.T."/>
            <person name="Eloe-Fadrosh E.A."/>
            <person name="Kyrpides N.C."/>
            <person name="Woyke T."/>
        </authorList>
    </citation>
    <scope>NUCLEOTIDE SEQUENCE</scope>
    <source>
        <strain evidence="3">GVMAG-M-3300023110-24</strain>
    </source>
</reference>
<dbReference type="GO" id="GO:0031297">
    <property type="term" value="P:replication fork processing"/>
    <property type="evidence" value="ECO:0007669"/>
    <property type="project" value="TreeGrafter"/>
</dbReference>
<dbReference type="GO" id="GO:0043596">
    <property type="term" value="C:nuclear replication fork"/>
    <property type="evidence" value="ECO:0007669"/>
    <property type="project" value="TreeGrafter"/>
</dbReference>
<dbReference type="GO" id="GO:0006281">
    <property type="term" value="P:DNA repair"/>
    <property type="evidence" value="ECO:0007669"/>
    <property type="project" value="TreeGrafter"/>
</dbReference>
<dbReference type="SUPFAM" id="SSF52540">
    <property type="entry name" value="P-loop containing nucleoside triphosphate hydrolases"/>
    <property type="match status" value="2"/>
</dbReference>
<protein>
    <recommendedName>
        <fullName evidence="2">Helicase C-terminal domain-containing protein</fullName>
    </recommendedName>
</protein>
<evidence type="ECO:0000256" key="1">
    <source>
        <dbReference type="ARBA" id="ARBA00022801"/>
    </source>
</evidence>
<dbReference type="Gene3D" id="3.40.50.300">
    <property type="entry name" value="P-loop containing nucleotide triphosphate hydrolases"/>
    <property type="match status" value="2"/>
</dbReference>
<keyword evidence="1" id="KW-0378">Hydrolase</keyword>
<dbReference type="PANTHER" id="PTHR45766:SF6">
    <property type="entry name" value="SWI_SNF-RELATED MATRIX-ASSOCIATED ACTIN-DEPENDENT REGULATOR OF CHROMATIN SUBFAMILY A-LIKE PROTEIN 1"/>
    <property type="match status" value="1"/>
</dbReference>
<dbReference type="AlphaFoldDB" id="A0A6C0CYE9"/>
<name>A0A6C0CYE9_9ZZZZ</name>
<dbReference type="SMART" id="SM00490">
    <property type="entry name" value="HELICc"/>
    <property type="match status" value="1"/>
</dbReference>
<dbReference type="PROSITE" id="PS51194">
    <property type="entry name" value="HELICASE_CTER"/>
    <property type="match status" value="1"/>
</dbReference>
<dbReference type="InterPro" id="IPR027417">
    <property type="entry name" value="P-loop_NTPase"/>
</dbReference>
<evidence type="ECO:0000259" key="2">
    <source>
        <dbReference type="PROSITE" id="PS51194"/>
    </source>
</evidence>
<organism evidence="3">
    <name type="scientific">viral metagenome</name>
    <dbReference type="NCBI Taxonomy" id="1070528"/>
    <lineage>
        <taxon>unclassified sequences</taxon>
        <taxon>metagenomes</taxon>
        <taxon>organismal metagenomes</taxon>
    </lineage>
</organism>
<dbReference type="CDD" id="cd18793">
    <property type="entry name" value="SF2_C_SNF"/>
    <property type="match status" value="1"/>
</dbReference>
<proteinExistence type="predicted"/>
<accession>A0A6C0CYE9</accession>